<organism evidence="1 2">
    <name type="scientific">Porites lobata</name>
    <dbReference type="NCBI Taxonomy" id="104759"/>
    <lineage>
        <taxon>Eukaryota</taxon>
        <taxon>Metazoa</taxon>
        <taxon>Cnidaria</taxon>
        <taxon>Anthozoa</taxon>
        <taxon>Hexacorallia</taxon>
        <taxon>Scleractinia</taxon>
        <taxon>Fungiina</taxon>
        <taxon>Poritidae</taxon>
        <taxon>Porites</taxon>
    </lineage>
</organism>
<dbReference type="Proteomes" id="UP001159405">
    <property type="component" value="Unassembled WGS sequence"/>
</dbReference>
<protein>
    <submittedName>
        <fullName evidence="1">Uncharacterized protein</fullName>
    </submittedName>
</protein>
<evidence type="ECO:0000313" key="1">
    <source>
        <dbReference type="EMBL" id="CAH3165549.1"/>
    </source>
</evidence>
<keyword evidence="2" id="KW-1185">Reference proteome</keyword>
<dbReference type="EMBL" id="CALNXK010000133">
    <property type="protein sequence ID" value="CAH3165549.1"/>
    <property type="molecule type" value="Genomic_DNA"/>
</dbReference>
<comment type="caution">
    <text evidence="1">The sequence shown here is derived from an EMBL/GenBank/DDBJ whole genome shotgun (WGS) entry which is preliminary data.</text>
</comment>
<gene>
    <name evidence="1" type="ORF">PLOB_00007214</name>
</gene>
<name>A0ABN8QN21_9CNID</name>
<accession>A0ABN8QN21</accession>
<evidence type="ECO:0000313" key="2">
    <source>
        <dbReference type="Proteomes" id="UP001159405"/>
    </source>
</evidence>
<sequence>MAHKALRKQLVEALVFWKLDLNDVVLYPLSQFCLFDYSKLQRVQRCAASFKKRYARIPDVM</sequence>
<reference evidence="1 2" key="1">
    <citation type="submission" date="2022-05" db="EMBL/GenBank/DDBJ databases">
        <authorList>
            <consortium name="Genoscope - CEA"/>
            <person name="William W."/>
        </authorList>
    </citation>
    <scope>NUCLEOTIDE SEQUENCE [LARGE SCALE GENOMIC DNA]</scope>
</reference>
<proteinExistence type="predicted"/>
<feature type="non-terminal residue" evidence="1">
    <location>
        <position position="61"/>
    </location>
</feature>